<proteinExistence type="inferred from homology"/>
<dbReference type="PANTHER" id="PTHR10073:SF12">
    <property type="entry name" value="DNA MISMATCH REPAIR PROTEIN MLH1"/>
    <property type="match status" value="1"/>
</dbReference>
<dbReference type="SUPFAM" id="SSF55874">
    <property type="entry name" value="ATPase domain of HSP90 chaperone/DNA topoisomerase II/histidine kinase"/>
    <property type="match status" value="1"/>
</dbReference>
<comment type="similarity">
    <text evidence="1">Belongs to the DNA mismatch repair MutL/HexB family.</text>
</comment>
<feature type="non-terminal residue" evidence="2">
    <location>
        <position position="1"/>
    </location>
</feature>
<protein>
    <submittedName>
        <fullName evidence="2">DNA mismatch repair protein MutL</fullName>
    </submittedName>
</protein>
<comment type="caution">
    <text evidence="2">The sequence shown here is derived from an EMBL/GenBank/DDBJ whole genome shotgun (WGS) entry which is preliminary data.</text>
</comment>
<dbReference type="Proteomes" id="UP001438292">
    <property type="component" value="Unassembled WGS sequence"/>
</dbReference>
<gene>
    <name evidence="2" type="primary">mutL</name>
    <name evidence="2" type="ORF">ABH309_21865</name>
</gene>
<sequence length="121" mass="14113">EAWQAYAEGRDMAVTVKPAAHPCGTTLEVLDLFYNTPARRKFMRTEKTEFGHIDEVIRRIALARFDVSISLNHNGKLMRQYRAVNDEAQRERRLGAICGTTFMQHALRIDWRHDDLLLRGW</sequence>
<evidence type="ECO:0000256" key="1">
    <source>
        <dbReference type="ARBA" id="ARBA00006082"/>
    </source>
</evidence>
<evidence type="ECO:0000313" key="3">
    <source>
        <dbReference type="Proteomes" id="UP001438292"/>
    </source>
</evidence>
<feature type="non-terminal residue" evidence="2">
    <location>
        <position position="121"/>
    </location>
</feature>
<dbReference type="Gene3D" id="3.30.565.10">
    <property type="entry name" value="Histidine kinase-like ATPase, C-terminal domain"/>
    <property type="match status" value="1"/>
</dbReference>
<evidence type="ECO:0000313" key="2">
    <source>
        <dbReference type="EMBL" id="MEO3957091.1"/>
    </source>
</evidence>
<organism evidence="2 3">
    <name type="scientific">Chromobacterium piscinae</name>
    <dbReference type="NCBI Taxonomy" id="686831"/>
    <lineage>
        <taxon>Bacteria</taxon>
        <taxon>Pseudomonadati</taxon>
        <taxon>Pseudomonadota</taxon>
        <taxon>Betaproteobacteria</taxon>
        <taxon>Neisseriales</taxon>
        <taxon>Chromobacteriaceae</taxon>
        <taxon>Chromobacterium</taxon>
    </lineage>
</organism>
<name>A0ABV0HB13_9NEIS</name>
<dbReference type="EMBL" id="JBDQQU010000272">
    <property type="protein sequence ID" value="MEO3957091.1"/>
    <property type="molecule type" value="Genomic_DNA"/>
</dbReference>
<dbReference type="InterPro" id="IPR036890">
    <property type="entry name" value="HATPase_C_sf"/>
</dbReference>
<keyword evidence="3" id="KW-1185">Reference proteome</keyword>
<dbReference type="InterPro" id="IPR038973">
    <property type="entry name" value="MutL/Mlh/Pms-like"/>
</dbReference>
<reference evidence="2 3" key="1">
    <citation type="submission" date="2024-05" db="EMBL/GenBank/DDBJ databases">
        <authorList>
            <person name="De Oliveira J.P."/>
            <person name="Noriler S.A."/>
            <person name="De Oliveira A.G."/>
            <person name="Sipoli D.S."/>
        </authorList>
    </citation>
    <scope>NUCLEOTIDE SEQUENCE [LARGE SCALE GENOMIC DNA]</scope>
    <source>
        <strain evidence="2 3">LABIM186</strain>
    </source>
</reference>
<accession>A0ABV0HB13</accession>
<dbReference type="PANTHER" id="PTHR10073">
    <property type="entry name" value="DNA MISMATCH REPAIR PROTEIN MLH, PMS, MUTL"/>
    <property type="match status" value="1"/>
</dbReference>